<dbReference type="EMBL" id="JANPWB010000009">
    <property type="protein sequence ID" value="KAJ1156212.1"/>
    <property type="molecule type" value="Genomic_DNA"/>
</dbReference>
<keyword evidence="2" id="KW-1185">Reference proteome</keyword>
<proteinExistence type="predicted"/>
<comment type="caution">
    <text evidence="1">The sequence shown here is derived from an EMBL/GenBank/DDBJ whole genome shotgun (WGS) entry which is preliminary data.</text>
</comment>
<evidence type="ECO:0000313" key="2">
    <source>
        <dbReference type="Proteomes" id="UP001066276"/>
    </source>
</evidence>
<dbReference type="AlphaFoldDB" id="A0AAV7RX61"/>
<reference evidence="1" key="1">
    <citation type="journal article" date="2022" name="bioRxiv">
        <title>Sequencing and chromosome-scale assembly of the giantPleurodeles waltlgenome.</title>
        <authorList>
            <person name="Brown T."/>
            <person name="Elewa A."/>
            <person name="Iarovenko S."/>
            <person name="Subramanian E."/>
            <person name="Araus A.J."/>
            <person name="Petzold A."/>
            <person name="Susuki M."/>
            <person name="Suzuki K.-i.T."/>
            <person name="Hayashi T."/>
            <person name="Toyoda A."/>
            <person name="Oliveira C."/>
            <person name="Osipova E."/>
            <person name="Leigh N.D."/>
            <person name="Simon A."/>
            <person name="Yun M.H."/>
        </authorList>
    </citation>
    <scope>NUCLEOTIDE SEQUENCE</scope>
    <source>
        <strain evidence="1">20211129_DDA</strain>
        <tissue evidence="1">Liver</tissue>
    </source>
</reference>
<evidence type="ECO:0000313" key="1">
    <source>
        <dbReference type="EMBL" id="KAJ1156212.1"/>
    </source>
</evidence>
<organism evidence="1 2">
    <name type="scientific">Pleurodeles waltl</name>
    <name type="common">Iberian ribbed newt</name>
    <dbReference type="NCBI Taxonomy" id="8319"/>
    <lineage>
        <taxon>Eukaryota</taxon>
        <taxon>Metazoa</taxon>
        <taxon>Chordata</taxon>
        <taxon>Craniata</taxon>
        <taxon>Vertebrata</taxon>
        <taxon>Euteleostomi</taxon>
        <taxon>Amphibia</taxon>
        <taxon>Batrachia</taxon>
        <taxon>Caudata</taxon>
        <taxon>Salamandroidea</taxon>
        <taxon>Salamandridae</taxon>
        <taxon>Pleurodelinae</taxon>
        <taxon>Pleurodeles</taxon>
    </lineage>
</organism>
<evidence type="ECO:0008006" key="3">
    <source>
        <dbReference type="Google" id="ProtNLM"/>
    </source>
</evidence>
<sequence length="71" mass="7625">MIQPHVSPALLVLVSRRHAIGCLRGGCTLAPGETYRGTPNIMQYLPHPEELPGGGCSNVWVVRSALGTFQL</sequence>
<protein>
    <recommendedName>
        <fullName evidence="3">Secreted protein</fullName>
    </recommendedName>
</protein>
<accession>A0AAV7RX61</accession>
<dbReference type="Proteomes" id="UP001066276">
    <property type="component" value="Chromosome 5"/>
</dbReference>
<name>A0AAV7RX61_PLEWA</name>
<gene>
    <name evidence="1" type="ORF">NDU88_008936</name>
</gene>